<protein>
    <submittedName>
        <fullName evidence="1">Uncharacterized protein</fullName>
    </submittedName>
</protein>
<dbReference type="AlphaFoldDB" id="A0A015JHL7"/>
<dbReference type="EMBL" id="JEMT01028480">
    <property type="protein sequence ID" value="EXX54424.1"/>
    <property type="molecule type" value="Genomic_DNA"/>
</dbReference>
<dbReference type="Proteomes" id="UP000022910">
    <property type="component" value="Unassembled WGS sequence"/>
</dbReference>
<reference evidence="1 2" key="1">
    <citation type="submission" date="2014-02" db="EMBL/GenBank/DDBJ databases">
        <title>Single nucleus genome sequencing reveals high similarity among nuclei of an endomycorrhizal fungus.</title>
        <authorList>
            <person name="Lin K."/>
            <person name="Geurts R."/>
            <person name="Zhang Z."/>
            <person name="Limpens E."/>
            <person name="Saunders D.G."/>
            <person name="Mu D."/>
            <person name="Pang E."/>
            <person name="Cao H."/>
            <person name="Cha H."/>
            <person name="Lin T."/>
            <person name="Zhou Q."/>
            <person name="Shang Y."/>
            <person name="Li Y."/>
            <person name="Ivanov S."/>
            <person name="Sharma T."/>
            <person name="Velzen R.V."/>
            <person name="Ruijter N.D."/>
            <person name="Aanen D.K."/>
            <person name="Win J."/>
            <person name="Kamoun S."/>
            <person name="Bisseling T."/>
            <person name="Huang S."/>
        </authorList>
    </citation>
    <scope>NUCLEOTIDE SEQUENCE [LARGE SCALE GENOMIC DNA]</scope>
    <source>
        <strain evidence="2">DAOM197198w</strain>
    </source>
</reference>
<organism evidence="1 2">
    <name type="scientific">Rhizophagus irregularis (strain DAOM 197198w)</name>
    <name type="common">Glomus intraradices</name>
    <dbReference type="NCBI Taxonomy" id="1432141"/>
    <lineage>
        <taxon>Eukaryota</taxon>
        <taxon>Fungi</taxon>
        <taxon>Fungi incertae sedis</taxon>
        <taxon>Mucoromycota</taxon>
        <taxon>Glomeromycotina</taxon>
        <taxon>Glomeromycetes</taxon>
        <taxon>Glomerales</taxon>
        <taxon>Glomeraceae</taxon>
        <taxon>Rhizophagus</taxon>
    </lineage>
</organism>
<dbReference type="OrthoDB" id="2415166at2759"/>
<evidence type="ECO:0000313" key="1">
    <source>
        <dbReference type="EMBL" id="EXX54424.1"/>
    </source>
</evidence>
<dbReference type="HOGENOM" id="CLU_897561_0_0_1"/>
<dbReference type="STRING" id="1432141.A0A015JHL7"/>
<keyword evidence="2" id="KW-1185">Reference proteome</keyword>
<name>A0A015JHL7_RHIIW</name>
<comment type="caution">
    <text evidence="1">The sequence shown here is derived from an EMBL/GenBank/DDBJ whole genome shotgun (WGS) entry which is preliminary data.</text>
</comment>
<accession>A0A015JHL7</accession>
<proteinExistence type="predicted"/>
<gene>
    <name evidence="1" type="ORF">RirG_234420</name>
</gene>
<sequence>MMLETTDEQLIRFLNELYEGTNPANKSEKTNNSNKKKLVSLCYFLASINNKYINGIKVDIGSYLQTSGASAASIDTLANIGLSVLRKTVDRQKKVISDEHEQSVDNYCLQNIEKMFVLNIDDYHNIHRRTTLSLLETHNIFHFVTILLNSNPNISKIPYYSNNISLHNPKGIDFKLIIEKFENHFMNQIGKSYYEQNELWKQFLIEDSYENRIKNLNVHNYDGRIQKHQELRSLNNSKLVDFILHPLHSIKDYIECSNVLFKVFERSENTDYLDHYVIPIIADWPG</sequence>
<evidence type="ECO:0000313" key="2">
    <source>
        <dbReference type="Proteomes" id="UP000022910"/>
    </source>
</evidence>